<dbReference type="SMART" id="SM00248">
    <property type="entry name" value="ANK"/>
    <property type="match status" value="3"/>
</dbReference>
<dbReference type="Pfam" id="PF00023">
    <property type="entry name" value="Ank"/>
    <property type="match status" value="1"/>
</dbReference>
<dbReference type="PROSITE" id="PS50297">
    <property type="entry name" value="ANK_REP_REGION"/>
    <property type="match status" value="2"/>
</dbReference>
<organism evidence="4 5">
    <name type="scientific">Thalassotalea euphylliae</name>
    <dbReference type="NCBI Taxonomy" id="1655234"/>
    <lineage>
        <taxon>Bacteria</taxon>
        <taxon>Pseudomonadati</taxon>
        <taxon>Pseudomonadota</taxon>
        <taxon>Gammaproteobacteria</taxon>
        <taxon>Alteromonadales</taxon>
        <taxon>Colwelliaceae</taxon>
        <taxon>Thalassotalea</taxon>
    </lineage>
</organism>
<comment type="caution">
    <text evidence="4">The sequence shown here is derived from an EMBL/GenBank/DDBJ whole genome shotgun (WGS) entry which is preliminary data.</text>
</comment>
<keyword evidence="2 3" id="KW-0040">ANK repeat</keyword>
<evidence type="ECO:0000313" key="5">
    <source>
        <dbReference type="Proteomes" id="UP000256999"/>
    </source>
</evidence>
<dbReference type="PROSITE" id="PS50088">
    <property type="entry name" value="ANK_REPEAT"/>
    <property type="match status" value="2"/>
</dbReference>
<feature type="repeat" description="ANK" evidence="3">
    <location>
        <begin position="7"/>
        <end position="39"/>
    </location>
</feature>
<dbReference type="EMBL" id="QUOV01000001">
    <property type="protein sequence ID" value="REL34973.1"/>
    <property type="molecule type" value="Genomic_DNA"/>
</dbReference>
<dbReference type="PANTHER" id="PTHR24198">
    <property type="entry name" value="ANKYRIN REPEAT AND PROTEIN KINASE DOMAIN-CONTAINING PROTEIN"/>
    <property type="match status" value="1"/>
</dbReference>
<evidence type="ECO:0000256" key="3">
    <source>
        <dbReference type="PROSITE-ProRule" id="PRU00023"/>
    </source>
</evidence>
<keyword evidence="1" id="KW-0677">Repeat</keyword>
<dbReference type="InterPro" id="IPR036770">
    <property type="entry name" value="Ankyrin_rpt-contain_sf"/>
</dbReference>
<evidence type="ECO:0000313" key="4">
    <source>
        <dbReference type="EMBL" id="REL34973.1"/>
    </source>
</evidence>
<sequence>MYSNRNDWHTPLLIAAREGYSKIVELLLAHDADQSITGYPMNAIAFHKAAYMGHPEIIQLLLADKRAAKVLNAQGPNNGYTPLHDAIWHGNTKAARVLIKGGAKLDLSTYEQDTPLALAKRYQYSEIVKFIEH</sequence>
<proteinExistence type="predicted"/>
<dbReference type="RefSeq" id="WP_115999647.1">
    <property type="nucleotide sequence ID" value="NZ_QUOV01000001.1"/>
</dbReference>
<accession>A0A3E0UEH1</accession>
<dbReference type="Pfam" id="PF12796">
    <property type="entry name" value="Ank_2"/>
    <property type="match status" value="1"/>
</dbReference>
<protein>
    <submittedName>
        <fullName evidence="4">Ankyrin repeat domain-containing protein</fullName>
    </submittedName>
</protein>
<evidence type="ECO:0000256" key="1">
    <source>
        <dbReference type="ARBA" id="ARBA00022737"/>
    </source>
</evidence>
<name>A0A3E0UEH1_9GAMM</name>
<feature type="repeat" description="ANK" evidence="3">
    <location>
        <begin position="78"/>
        <end position="110"/>
    </location>
</feature>
<dbReference type="PANTHER" id="PTHR24198:SF165">
    <property type="entry name" value="ANKYRIN REPEAT-CONTAINING PROTEIN-RELATED"/>
    <property type="match status" value="1"/>
</dbReference>
<reference evidence="4 5" key="1">
    <citation type="submission" date="2018-08" db="EMBL/GenBank/DDBJ databases">
        <title>Thalassotalea euphylliae genome.</title>
        <authorList>
            <person name="Summers S."/>
            <person name="Rice S.A."/>
            <person name="Freckelton M.L."/>
            <person name="Nedved B.T."/>
            <person name="Hadfield M.G."/>
        </authorList>
    </citation>
    <scope>NUCLEOTIDE SEQUENCE [LARGE SCALE GENOMIC DNA]</scope>
    <source>
        <strain evidence="4 5">H2</strain>
    </source>
</reference>
<evidence type="ECO:0000256" key="2">
    <source>
        <dbReference type="ARBA" id="ARBA00023043"/>
    </source>
</evidence>
<dbReference type="OrthoDB" id="671583at2"/>
<dbReference type="Proteomes" id="UP000256999">
    <property type="component" value="Unassembled WGS sequence"/>
</dbReference>
<dbReference type="SUPFAM" id="SSF48403">
    <property type="entry name" value="Ankyrin repeat"/>
    <property type="match status" value="1"/>
</dbReference>
<gene>
    <name evidence="4" type="ORF">DXX92_06100</name>
</gene>
<dbReference type="AlphaFoldDB" id="A0A3E0UEH1"/>
<dbReference type="InterPro" id="IPR002110">
    <property type="entry name" value="Ankyrin_rpt"/>
</dbReference>
<dbReference type="Gene3D" id="1.25.40.20">
    <property type="entry name" value="Ankyrin repeat-containing domain"/>
    <property type="match status" value="1"/>
</dbReference>